<dbReference type="InterPro" id="IPR001525">
    <property type="entry name" value="C5_MeTfrase"/>
</dbReference>
<sequence>MEKARVLELFSGIGGMHFSLNESKVPSEVILAIDINDIANKVYHHNFPDHKVISKNIKGLTPAFINKLQVNTILMSPPCQPFTRNGKFLDIEDARTDPFNLICELIPDLTTIEFILMENVMGFEKSIAREMYLKVLENNGYYYQEFIISPTELGVPNTRHRYYCLARKFKEFKFKSKEILRQLPDHTPQEVDPIKTFLESDGPEKLTEYLLPAKILSSRYKVFAISTPDSMNSMCFTKAYTHYLEGTGSIFTSIDENEVEKVFDLLLNRGVESKPGNKKLKSDLELEETSEDPLKLLKPLKLRYFTPKEVSRLMKFPESFSFPEGVTRKQKYRLLGNSINVAVVSELIKLLFS</sequence>
<dbReference type="AlphaFoldDB" id="A0A336LUK9"/>
<dbReference type="PROSITE" id="PS00095">
    <property type="entry name" value="C5_MTASE_2"/>
    <property type="match status" value="1"/>
</dbReference>
<organism evidence="10">
    <name type="scientific">Culicoides sonorensis</name>
    <name type="common">Biting midge</name>
    <dbReference type="NCBI Taxonomy" id="179676"/>
    <lineage>
        <taxon>Eukaryota</taxon>
        <taxon>Metazoa</taxon>
        <taxon>Ecdysozoa</taxon>
        <taxon>Arthropoda</taxon>
        <taxon>Hexapoda</taxon>
        <taxon>Insecta</taxon>
        <taxon>Pterygota</taxon>
        <taxon>Neoptera</taxon>
        <taxon>Endopterygota</taxon>
        <taxon>Diptera</taxon>
        <taxon>Nematocera</taxon>
        <taxon>Chironomoidea</taxon>
        <taxon>Ceratopogonidae</taxon>
        <taxon>Ceratopogoninae</taxon>
        <taxon>Culicoides</taxon>
        <taxon>Monoculicoides</taxon>
    </lineage>
</organism>
<evidence type="ECO:0000256" key="4">
    <source>
        <dbReference type="ARBA" id="ARBA00039081"/>
    </source>
</evidence>
<dbReference type="PANTHER" id="PTHR46098">
    <property type="entry name" value="TRNA (CYTOSINE(38)-C(5))-METHYLTRANSFERASE"/>
    <property type="match status" value="1"/>
</dbReference>
<dbReference type="InterPro" id="IPR050750">
    <property type="entry name" value="C5-MTase"/>
</dbReference>
<dbReference type="SUPFAM" id="SSF53335">
    <property type="entry name" value="S-adenosyl-L-methionine-dependent methyltransferases"/>
    <property type="match status" value="1"/>
</dbReference>
<dbReference type="PRINTS" id="PR00105">
    <property type="entry name" value="C5METTRFRASE"/>
</dbReference>
<keyword evidence="2 7" id="KW-0808">Transferase</keyword>
<dbReference type="NCBIfam" id="TIGR00675">
    <property type="entry name" value="dcm"/>
    <property type="match status" value="1"/>
</dbReference>
<dbReference type="PROSITE" id="PS51679">
    <property type="entry name" value="SAM_MT_C5"/>
    <property type="match status" value="1"/>
</dbReference>
<reference evidence="10" key="2">
    <citation type="submission" date="2018-07" db="EMBL/GenBank/DDBJ databases">
        <authorList>
            <person name="Quirk P.G."/>
            <person name="Krulwich T.A."/>
        </authorList>
    </citation>
    <scope>NUCLEOTIDE SEQUENCE</scope>
</reference>
<keyword evidence="1 7" id="KW-0489">Methyltransferase</keyword>
<dbReference type="GO" id="GO:0005634">
    <property type="term" value="C:nucleus"/>
    <property type="evidence" value="ECO:0007669"/>
    <property type="project" value="TreeGrafter"/>
</dbReference>
<protein>
    <recommendedName>
        <fullName evidence="5">tRNA (cytosine(38)-C(5))-methyltransferase</fullName>
        <ecNumber evidence="4">2.1.1.204</ecNumber>
    </recommendedName>
    <alternativeName>
        <fullName evidence="6">DNA (cytosine-5)-methyltransferase-like protein 2</fullName>
    </alternativeName>
</protein>
<evidence type="ECO:0000256" key="2">
    <source>
        <dbReference type="ARBA" id="ARBA00022679"/>
    </source>
</evidence>
<dbReference type="VEuPathDB" id="VectorBase:CSON012561"/>
<dbReference type="EMBL" id="UFQT01000005">
    <property type="protein sequence ID" value="SSX17338.1"/>
    <property type="molecule type" value="Genomic_DNA"/>
</dbReference>
<dbReference type="EMBL" id="UFQS01000005">
    <property type="protein sequence ID" value="SSW96951.1"/>
    <property type="molecule type" value="Genomic_DNA"/>
</dbReference>
<accession>A0A336LUK9</accession>
<dbReference type="InterPro" id="IPR029063">
    <property type="entry name" value="SAM-dependent_MTases_sf"/>
</dbReference>
<dbReference type="Pfam" id="PF00145">
    <property type="entry name" value="DNA_methylase"/>
    <property type="match status" value="1"/>
</dbReference>
<dbReference type="PANTHER" id="PTHR46098:SF1">
    <property type="entry name" value="TRNA (CYTOSINE(38)-C(5))-METHYLTRANSFERASE"/>
    <property type="match status" value="1"/>
</dbReference>
<evidence type="ECO:0000256" key="6">
    <source>
        <dbReference type="ARBA" id="ARBA00042810"/>
    </source>
</evidence>
<evidence type="ECO:0000313" key="9">
    <source>
        <dbReference type="EMBL" id="SSW96951.1"/>
    </source>
</evidence>
<dbReference type="OMA" id="HYAFKYA"/>
<dbReference type="EC" id="2.1.1.204" evidence="4"/>
<dbReference type="Gene3D" id="3.90.120.10">
    <property type="entry name" value="DNA Methylase, subunit A, domain 2"/>
    <property type="match status" value="1"/>
</dbReference>
<dbReference type="InterPro" id="IPR031303">
    <property type="entry name" value="C5_meth_CS"/>
</dbReference>
<dbReference type="Gene3D" id="3.40.50.150">
    <property type="entry name" value="Vaccinia Virus protein VP39"/>
    <property type="match status" value="1"/>
</dbReference>
<dbReference type="GO" id="GO:0032259">
    <property type="term" value="P:methylation"/>
    <property type="evidence" value="ECO:0007669"/>
    <property type="project" value="UniProtKB-KW"/>
</dbReference>
<comment type="similarity">
    <text evidence="7 8">Belongs to the class I-like SAM-binding methyltransferase superfamily. C5-methyltransferase family.</text>
</comment>
<keyword evidence="3 7" id="KW-0949">S-adenosyl-L-methionine</keyword>
<gene>
    <name evidence="10" type="primary">CSON012561</name>
</gene>
<evidence type="ECO:0000256" key="8">
    <source>
        <dbReference type="RuleBase" id="RU000416"/>
    </source>
</evidence>
<proteinExistence type="inferred from homology"/>
<evidence type="ECO:0000313" key="10">
    <source>
        <dbReference type="EMBL" id="SSX17338.1"/>
    </source>
</evidence>
<evidence type="ECO:0000256" key="7">
    <source>
        <dbReference type="PROSITE-ProRule" id="PRU01016"/>
    </source>
</evidence>
<dbReference type="GO" id="GO:0008168">
    <property type="term" value="F:methyltransferase activity"/>
    <property type="evidence" value="ECO:0007669"/>
    <property type="project" value="UniProtKB-KW"/>
</dbReference>
<feature type="active site" evidence="7">
    <location>
        <position position="79"/>
    </location>
</feature>
<evidence type="ECO:0000256" key="5">
    <source>
        <dbReference type="ARBA" id="ARBA00039681"/>
    </source>
</evidence>
<name>A0A336LUK9_CULSO</name>
<evidence type="ECO:0000256" key="1">
    <source>
        <dbReference type="ARBA" id="ARBA00022603"/>
    </source>
</evidence>
<reference evidence="9" key="1">
    <citation type="submission" date="2018-04" db="EMBL/GenBank/DDBJ databases">
        <authorList>
            <person name="Go L.Y."/>
            <person name="Mitchell J.A."/>
        </authorList>
    </citation>
    <scope>NUCLEOTIDE SEQUENCE</scope>
    <source>
        <tissue evidence="9">Whole organism</tissue>
    </source>
</reference>
<evidence type="ECO:0000256" key="3">
    <source>
        <dbReference type="ARBA" id="ARBA00022691"/>
    </source>
</evidence>